<feature type="compositionally biased region" description="Polar residues" evidence="1">
    <location>
        <begin position="74"/>
        <end position="92"/>
    </location>
</feature>
<organism evidence="2 3">
    <name type="scientific">Araneus ventricosus</name>
    <name type="common">Orbweaver spider</name>
    <name type="synonym">Epeira ventricosa</name>
    <dbReference type="NCBI Taxonomy" id="182803"/>
    <lineage>
        <taxon>Eukaryota</taxon>
        <taxon>Metazoa</taxon>
        <taxon>Ecdysozoa</taxon>
        <taxon>Arthropoda</taxon>
        <taxon>Chelicerata</taxon>
        <taxon>Arachnida</taxon>
        <taxon>Araneae</taxon>
        <taxon>Araneomorphae</taxon>
        <taxon>Entelegynae</taxon>
        <taxon>Araneoidea</taxon>
        <taxon>Araneidae</taxon>
        <taxon>Araneus</taxon>
    </lineage>
</organism>
<proteinExistence type="predicted"/>
<evidence type="ECO:0000313" key="3">
    <source>
        <dbReference type="Proteomes" id="UP000499080"/>
    </source>
</evidence>
<evidence type="ECO:0000256" key="1">
    <source>
        <dbReference type="SAM" id="MobiDB-lite"/>
    </source>
</evidence>
<feature type="region of interest" description="Disordered" evidence="1">
    <location>
        <begin position="71"/>
        <end position="92"/>
    </location>
</feature>
<sequence length="92" mass="10651">MNLFHRYFMDDNRFKVLYQIKQNLPSFCKRNVYSPVNRKLSIDLQSSGHVDVPTANLLPVMSDERLRNGWPPCVQTTFKTPSTDGRQYPSSG</sequence>
<accession>A0A4Y2FLK2</accession>
<gene>
    <name evidence="2" type="ORF">AVEN_180544_1</name>
</gene>
<name>A0A4Y2FLK2_ARAVE</name>
<dbReference type="AlphaFoldDB" id="A0A4Y2FLK2"/>
<evidence type="ECO:0000313" key="2">
    <source>
        <dbReference type="EMBL" id="GBM41249.1"/>
    </source>
</evidence>
<dbReference type="Proteomes" id="UP000499080">
    <property type="component" value="Unassembled WGS sequence"/>
</dbReference>
<reference evidence="2 3" key="1">
    <citation type="journal article" date="2019" name="Sci. Rep.">
        <title>Orb-weaving spider Araneus ventricosus genome elucidates the spidroin gene catalogue.</title>
        <authorList>
            <person name="Kono N."/>
            <person name="Nakamura H."/>
            <person name="Ohtoshi R."/>
            <person name="Moran D.A.P."/>
            <person name="Shinohara A."/>
            <person name="Yoshida Y."/>
            <person name="Fujiwara M."/>
            <person name="Mori M."/>
            <person name="Tomita M."/>
            <person name="Arakawa K."/>
        </authorList>
    </citation>
    <scope>NUCLEOTIDE SEQUENCE [LARGE SCALE GENOMIC DNA]</scope>
</reference>
<dbReference type="EMBL" id="BGPR01000957">
    <property type="protein sequence ID" value="GBM41249.1"/>
    <property type="molecule type" value="Genomic_DNA"/>
</dbReference>
<comment type="caution">
    <text evidence="2">The sequence shown here is derived from an EMBL/GenBank/DDBJ whole genome shotgun (WGS) entry which is preliminary data.</text>
</comment>
<keyword evidence="3" id="KW-1185">Reference proteome</keyword>
<protein>
    <submittedName>
        <fullName evidence="2">Uncharacterized protein</fullName>
    </submittedName>
</protein>